<organism evidence="1 2">
    <name type="scientific">Halomonas flagellata</name>
    <dbReference type="NCBI Taxonomy" id="2920385"/>
    <lineage>
        <taxon>Bacteria</taxon>
        <taxon>Pseudomonadati</taxon>
        <taxon>Pseudomonadota</taxon>
        <taxon>Gammaproteobacteria</taxon>
        <taxon>Oceanospirillales</taxon>
        <taxon>Halomonadaceae</taxon>
        <taxon>Halomonas</taxon>
    </lineage>
</organism>
<protein>
    <submittedName>
        <fullName evidence="1">Uncharacterized protein</fullName>
    </submittedName>
</protein>
<dbReference type="EMBL" id="JAKVPY010000009">
    <property type="protein sequence ID" value="MCH4563337.1"/>
    <property type="molecule type" value="Genomic_DNA"/>
</dbReference>
<dbReference type="RefSeq" id="WP_240568046.1">
    <property type="nucleotide sequence ID" value="NZ_JAKVPY010000009.1"/>
</dbReference>
<reference evidence="1 2" key="1">
    <citation type="submission" date="2022-02" db="EMBL/GenBank/DDBJ databases">
        <title>Halomonas fukangensis sp. nov., a halophilic bacterium isolated from a bulk soil of Kalidium foliatum at Fukang.</title>
        <authorList>
            <person name="Huang Y."/>
        </authorList>
    </citation>
    <scope>NUCLEOTIDE SEQUENCE [LARGE SCALE GENOMIC DNA]</scope>
    <source>
        <strain evidence="1 2">EGI 63088</strain>
    </source>
</reference>
<evidence type="ECO:0000313" key="1">
    <source>
        <dbReference type="EMBL" id="MCH4563337.1"/>
    </source>
</evidence>
<proteinExistence type="predicted"/>
<name>A0ABS9RU48_9GAMM</name>
<accession>A0ABS9RU48</accession>
<evidence type="ECO:0000313" key="2">
    <source>
        <dbReference type="Proteomes" id="UP001202117"/>
    </source>
</evidence>
<comment type="caution">
    <text evidence="1">The sequence shown here is derived from an EMBL/GenBank/DDBJ whole genome shotgun (WGS) entry which is preliminary data.</text>
</comment>
<gene>
    <name evidence="1" type="ORF">MKP05_09365</name>
</gene>
<sequence length="105" mass="12040">MAIPLKQRLKLKPVPNTPEEQARRLAICQGCEWVRAKVTGWCKDCKRPFIEDIYYDHEVVCRCGGEIHVVKDYAKCGDCSCPLASRTHYHRLPGYGPVHCPKGKW</sequence>
<dbReference type="Proteomes" id="UP001202117">
    <property type="component" value="Unassembled WGS sequence"/>
</dbReference>
<keyword evidence="2" id="KW-1185">Reference proteome</keyword>